<sequence>MLRLVSVMVMLGFVASLFAVITFERTYGGTNSDEGLEVEQTSDQGYIIAGSTRSFGAGEYDVYLIKTDSLGDTLWTKVYGGTDWDKAQSVQQTQDGGYIIGGWTQSFGNGVSDAYLIKTNASGDIVWTRTYGGTDGDDGQCVRQTSDSGYIFVGRTNSSGAGDFDVYLVKTDVSGDSMWAKTFGSAYIDFAVCVQQTSDEGYIIVGMNGSLAGGDVYLIKTDSLGDSLWTRVYGGGNSDRGYFVNLTQDGGYIITGETSSYGAGGSDVYLIKTDASGDTTWTRTYGGSGSEAGVSVQQTQDGGYIIAGRTQSYGAGELDAYLIKTDSSGDTMWTRTYGGASYDWGFSAQQTLDDGYIMAGYTQSFGAGSYDFYLIKTDQNGNVGVEEESQKAVDRSVSATIVSGPLLLPEDKMCRVFDVSGRLVTPDLIMPGVYFLEIEGEITQKIVKIR</sequence>
<organism evidence="1 2">
    <name type="scientific">candidate division WOR_3 bacterium SM23_60</name>
    <dbReference type="NCBI Taxonomy" id="1703780"/>
    <lineage>
        <taxon>Bacteria</taxon>
        <taxon>Bacteria division WOR-3</taxon>
    </lineage>
</organism>
<dbReference type="PATRIC" id="fig|1703780.3.peg.1766"/>
<proteinExistence type="predicted"/>
<dbReference type="EMBL" id="LJUO01000026">
    <property type="protein sequence ID" value="KPK72650.1"/>
    <property type="molecule type" value="Genomic_DNA"/>
</dbReference>
<comment type="caution">
    <text evidence="1">The sequence shown here is derived from an EMBL/GenBank/DDBJ whole genome shotgun (WGS) entry which is preliminary data.</text>
</comment>
<gene>
    <name evidence="1" type="ORF">AMJ87_04245</name>
</gene>
<accession>A0A0S8GM01</accession>
<name>A0A0S8GM01_UNCW3</name>
<dbReference type="PANTHER" id="PTHR42754:SF1">
    <property type="entry name" value="LIPOPROTEIN"/>
    <property type="match status" value="1"/>
</dbReference>
<protein>
    <recommendedName>
        <fullName evidence="3">Bulb-type lectin domain-containing protein</fullName>
    </recommendedName>
</protein>
<reference evidence="1 2" key="1">
    <citation type="journal article" date="2015" name="Microbiome">
        <title>Genomic resolution of linkages in carbon, nitrogen, and sulfur cycling among widespread estuary sediment bacteria.</title>
        <authorList>
            <person name="Baker B.J."/>
            <person name="Lazar C.S."/>
            <person name="Teske A.P."/>
            <person name="Dick G.J."/>
        </authorList>
    </citation>
    <scope>NUCLEOTIDE SEQUENCE [LARGE SCALE GENOMIC DNA]</scope>
    <source>
        <strain evidence="1">SM23_60</strain>
    </source>
</reference>
<evidence type="ECO:0000313" key="1">
    <source>
        <dbReference type="EMBL" id="KPK72650.1"/>
    </source>
</evidence>
<evidence type="ECO:0000313" key="2">
    <source>
        <dbReference type="Proteomes" id="UP000051096"/>
    </source>
</evidence>
<dbReference type="PANTHER" id="PTHR42754">
    <property type="entry name" value="ENDOGLUCANASE"/>
    <property type="match status" value="1"/>
</dbReference>
<evidence type="ECO:0008006" key="3">
    <source>
        <dbReference type="Google" id="ProtNLM"/>
    </source>
</evidence>
<dbReference type="Proteomes" id="UP000051096">
    <property type="component" value="Unassembled WGS sequence"/>
</dbReference>
<dbReference type="AlphaFoldDB" id="A0A0S8GM01"/>